<evidence type="ECO:0000313" key="4">
    <source>
        <dbReference type="Proteomes" id="UP000292881"/>
    </source>
</evidence>
<dbReference type="GO" id="GO:0016787">
    <property type="term" value="F:hydrolase activity"/>
    <property type="evidence" value="ECO:0007669"/>
    <property type="project" value="UniProtKB-KW"/>
</dbReference>
<protein>
    <submittedName>
        <fullName evidence="3">Alpha/beta hydrolase</fullName>
    </submittedName>
</protein>
<dbReference type="AlphaFoldDB" id="A0A4Q2JFD7"/>
<dbReference type="OrthoDB" id="3396704at2"/>
<evidence type="ECO:0000256" key="1">
    <source>
        <dbReference type="SAM" id="MobiDB-lite"/>
    </source>
</evidence>
<dbReference type="InterPro" id="IPR029058">
    <property type="entry name" value="AB_hydrolase_fold"/>
</dbReference>
<dbReference type="InterPro" id="IPR000073">
    <property type="entry name" value="AB_hydrolase_1"/>
</dbReference>
<dbReference type="PRINTS" id="PR00111">
    <property type="entry name" value="ABHYDROLASE"/>
</dbReference>
<accession>A0A4Q2JFD7</accession>
<evidence type="ECO:0000313" key="3">
    <source>
        <dbReference type="EMBL" id="RXZ46292.1"/>
    </source>
</evidence>
<gene>
    <name evidence="3" type="ORF">ESO86_10680</name>
</gene>
<keyword evidence="4" id="KW-1185">Reference proteome</keyword>
<feature type="domain" description="AB hydrolase-1" evidence="2">
    <location>
        <begin position="90"/>
        <end position="322"/>
    </location>
</feature>
<reference evidence="3 4" key="1">
    <citation type="submission" date="2019-01" db="EMBL/GenBank/DDBJ databases">
        <authorList>
            <person name="Li J."/>
        </authorList>
    </citation>
    <scope>NUCLEOTIDE SEQUENCE [LARGE SCALE GENOMIC DNA]</scope>
    <source>
        <strain evidence="3 4">CGMCC 4.7180</strain>
    </source>
</reference>
<dbReference type="SUPFAM" id="SSF53474">
    <property type="entry name" value="alpha/beta-Hydrolases"/>
    <property type="match status" value="1"/>
</dbReference>
<comment type="caution">
    <text evidence="3">The sequence shown here is derived from an EMBL/GenBank/DDBJ whole genome shotgun (WGS) entry which is preliminary data.</text>
</comment>
<dbReference type="PANTHER" id="PTHR43194">
    <property type="entry name" value="HYDROLASE ALPHA/BETA FOLD FAMILY"/>
    <property type="match status" value="1"/>
</dbReference>
<feature type="region of interest" description="Disordered" evidence="1">
    <location>
        <begin position="1"/>
        <end position="47"/>
    </location>
</feature>
<keyword evidence="3" id="KW-0378">Hydrolase</keyword>
<sequence>METSDSSGDATRRFGPDRPYGRRLCAGCGSSTSARRRARRARDRPARRIRRAPIGCASTRPGRGWSVVDLIASDGTRLNYLEYGDPGGRPVVLIAGFTAPATSWRYQVKPLARAGYRVLALDRRGHGRSEPGDGEPGMERHGGDIRDLLDALDLTDVTLVGQSMGGDAIWAFVAEHGTARLRDVVIVDQTPCMLNTDDWPHGFYDYDAGNRDTLFATGIPDPGRFPAKSKGLVRIARLLTSLEVPRGGAPAFSDAQLALLNDHAKRDWRPVVAECDVPVLFVAGAESEFWPAEHAAAAAALNPLADSIVIPRDGHAANIEQPLLFNRILLDRLQREVAV</sequence>
<dbReference type="PANTHER" id="PTHR43194:SF2">
    <property type="entry name" value="PEROXISOMAL MEMBRANE PROTEIN LPX1"/>
    <property type="match status" value="1"/>
</dbReference>
<dbReference type="InterPro" id="IPR050228">
    <property type="entry name" value="Carboxylesterase_BioH"/>
</dbReference>
<name>A0A4Q2JFD7_9MICO</name>
<feature type="compositionally biased region" description="Basic residues" evidence="1">
    <location>
        <begin position="34"/>
        <end position="47"/>
    </location>
</feature>
<proteinExistence type="predicted"/>
<organism evidence="3 4">
    <name type="scientific">Agromyces binzhouensis</name>
    <dbReference type="NCBI Taxonomy" id="1817495"/>
    <lineage>
        <taxon>Bacteria</taxon>
        <taxon>Bacillati</taxon>
        <taxon>Actinomycetota</taxon>
        <taxon>Actinomycetes</taxon>
        <taxon>Micrococcales</taxon>
        <taxon>Microbacteriaceae</taxon>
        <taxon>Agromyces</taxon>
    </lineage>
</organism>
<dbReference type="Proteomes" id="UP000292881">
    <property type="component" value="Unassembled WGS sequence"/>
</dbReference>
<dbReference type="Pfam" id="PF00561">
    <property type="entry name" value="Abhydrolase_1"/>
    <property type="match status" value="1"/>
</dbReference>
<dbReference type="InterPro" id="IPR000639">
    <property type="entry name" value="Epox_hydrolase-like"/>
</dbReference>
<evidence type="ECO:0000259" key="2">
    <source>
        <dbReference type="Pfam" id="PF00561"/>
    </source>
</evidence>
<dbReference type="EMBL" id="SDPL01000204">
    <property type="protein sequence ID" value="RXZ46292.1"/>
    <property type="molecule type" value="Genomic_DNA"/>
</dbReference>
<dbReference type="PRINTS" id="PR00412">
    <property type="entry name" value="EPOXHYDRLASE"/>
</dbReference>
<dbReference type="Gene3D" id="3.40.50.1820">
    <property type="entry name" value="alpha/beta hydrolase"/>
    <property type="match status" value="1"/>
</dbReference>
<feature type="compositionally biased region" description="Basic and acidic residues" evidence="1">
    <location>
        <begin position="10"/>
        <end position="20"/>
    </location>
</feature>